<dbReference type="STRING" id="1076935.U4LVJ8"/>
<gene>
    <name evidence="2" type="ORF">PCON_13446</name>
</gene>
<feature type="compositionally biased region" description="Basic and acidic residues" evidence="1">
    <location>
        <begin position="279"/>
        <end position="292"/>
    </location>
</feature>
<feature type="region of interest" description="Disordered" evidence="1">
    <location>
        <begin position="125"/>
        <end position="152"/>
    </location>
</feature>
<feature type="compositionally biased region" description="Basic and acidic residues" evidence="1">
    <location>
        <begin position="533"/>
        <end position="552"/>
    </location>
</feature>
<feature type="compositionally biased region" description="Acidic residues" evidence="1">
    <location>
        <begin position="293"/>
        <end position="302"/>
    </location>
</feature>
<feature type="compositionally biased region" description="Basic and acidic residues" evidence="1">
    <location>
        <begin position="237"/>
        <end position="246"/>
    </location>
</feature>
<accession>U4LVJ8</accession>
<dbReference type="EMBL" id="HF935890">
    <property type="protein sequence ID" value="CCX32606.1"/>
    <property type="molecule type" value="Genomic_DNA"/>
</dbReference>
<keyword evidence="3" id="KW-1185">Reference proteome</keyword>
<feature type="compositionally biased region" description="Polar residues" evidence="1">
    <location>
        <begin position="584"/>
        <end position="593"/>
    </location>
</feature>
<feature type="compositionally biased region" description="Polar residues" evidence="1">
    <location>
        <begin position="487"/>
        <end position="496"/>
    </location>
</feature>
<evidence type="ECO:0000313" key="3">
    <source>
        <dbReference type="Proteomes" id="UP000018144"/>
    </source>
</evidence>
<feature type="compositionally biased region" description="Basic residues" evidence="1">
    <location>
        <begin position="227"/>
        <end position="236"/>
    </location>
</feature>
<proteinExistence type="predicted"/>
<evidence type="ECO:0000256" key="1">
    <source>
        <dbReference type="SAM" id="MobiDB-lite"/>
    </source>
</evidence>
<dbReference type="OrthoDB" id="10445941at2759"/>
<protein>
    <submittedName>
        <fullName evidence="2">Uncharacterized protein</fullName>
    </submittedName>
</protein>
<feature type="compositionally biased region" description="Basic and acidic residues" evidence="1">
    <location>
        <begin position="355"/>
        <end position="382"/>
    </location>
</feature>
<feature type="region of interest" description="Disordered" evidence="1">
    <location>
        <begin position="571"/>
        <end position="593"/>
    </location>
</feature>
<feature type="compositionally biased region" description="Basic and acidic residues" evidence="1">
    <location>
        <begin position="15"/>
        <end position="25"/>
    </location>
</feature>
<dbReference type="AlphaFoldDB" id="U4LVJ8"/>
<feature type="compositionally biased region" description="Basic and acidic residues" evidence="1">
    <location>
        <begin position="389"/>
        <end position="400"/>
    </location>
</feature>
<sequence>MHAHHVVFSSCATGKRQERSQDELEDDKGIKVRVLKGRRLHFITGDEDAIVEAQVVVPSTTRPLVYLRREATPEPSGRAVVHLDVRRSDPIMPTPEEEEPVSDTETIKHIRVKEEPDMDVLVPAEIPCPPSPSRKSVDDDCPADDDEPKKSNFHSVVTKIGTLKKFKNVVTRCEIKVKNWRLRVEERKKAKEEKKSKKLDKNVKKSKDNHDDSDSEDEPKKMLRVSLRLKSKKAKKDVREVFRSDQDGNESDTEVEAKPKKKTIRAASPMLVETPKSTIEVEMKESAIHTDAEPDASGDETETEKTRKKVSTKDEEKEDEKTKEEQEEKDTKKEKDEKTTKKRLSVLSIESLCNIKEDEKEDKDMKKEDRDGKREKDNKDSMKEEEDDKENKDDEKKEDKIDIDEMIEDKIEDSSAASIKDIDMFDDDSANNDDTRSIKSSASSEEMDLDDNKTIRGDDDDTEVVMIADGSEEPGSESKKEDIETTDAPSKESSSTDGDDDAVETATIRESPKSDDTKKSVEETDNTSSQSKGSEEEKLKTNCQSDDDKAADSKSPFSGFRRAVLTALPPCDVITPPPTPPLGHSTSNGSSPSHWISWREGFTPTKNNQPSDDDREIWKETWTPVASSKKSLRRRLSTIFKKALEENDVPLNISRHAYRDSFCREDDEETEIDASSVYTLPLTTPPLGIELPNSFNWELENLSGHSTVDSRFLERLESFTMA</sequence>
<feature type="region of interest" description="Disordered" evidence="1">
    <location>
        <begin position="187"/>
        <end position="557"/>
    </location>
</feature>
<name>U4LVJ8_PYROM</name>
<dbReference type="Proteomes" id="UP000018144">
    <property type="component" value="Unassembled WGS sequence"/>
</dbReference>
<reference evidence="2 3" key="1">
    <citation type="journal article" date="2013" name="PLoS Genet.">
        <title>The genome and development-dependent transcriptomes of Pyronema confluens: a window into fungal evolution.</title>
        <authorList>
            <person name="Traeger S."/>
            <person name="Altegoer F."/>
            <person name="Freitag M."/>
            <person name="Gabaldon T."/>
            <person name="Kempken F."/>
            <person name="Kumar A."/>
            <person name="Marcet-Houben M."/>
            <person name="Poggeler S."/>
            <person name="Stajich J.E."/>
            <person name="Nowrousian M."/>
        </authorList>
    </citation>
    <scope>NUCLEOTIDE SEQUENCE [LARGE SCALE GENOMIC DNA]</scope>
    <source>
        <strain evidence="3">CBS 100304</strain>
        <tissue evidence="2">Vegetative mycelium</tissue>
    </source>
</reference>
<evidence type="ECO:0000313" key="2">
    <source>
        <dbReference type="EMBL" id="CCX32606.1"/>
    </source>
</evidence>
<feature type="compositionally biased region" description="Basic and acidic residues" evidence="1">
    <location>
        <begin position="187"/>
        <end position="212"/>
    </location>
</feature>
<feature type="compositionally biased region" description="Basic and acidic residues" evidence="1">
    <location>
        <begin position="510"/>
        <end position="522"/>
    </location>
</feature>
<feature type="region of interest" description="Disordered" evidence="1">
    <location>
        <begin position="1"/>
        <end position="25"/>
    </location>
</feature>
<feature type="compositionally biased region" description="Basic and acidic residues" evidence="1">
    <location>
        <begin position="311"/>
        <end position="339"/>
    </location>
</feature>
<organism evidence="2 3">
    <name type="scientific">Pyronema omphalodes (strain CBS 100304)</name>
    <name type="common">Pyronema confluens</name>
    <dbReference type="NCBI Taxonomy" id="1076935"/>
    <lineage>
        <taxon>Eukaryota</taxon>
        <taxon>Fungi</taxon>
        <taxon>Dikarya</taxon>
        <taxon>Ascomycota</taxon>
        <taxon>Pezizomycotina</taxon>
        <taxon>Pezizomycetes</taxon>
        <taxon>Pezizales</taxon>
        <taxon>Pyronemataceae</taxon>
        <taxon>Pyronema</taxon>
    </lineage>
</organism>